<evidence type="ECO:0000313" key="8">
    <source>
        <dbReference type="EMBL" id="RLP74170.1"/>
    </source>
</evidence>
<accession>A0A3L7A2D1</accession>
<feature type="domain" description="EamA" evidence="7">
    <location>
        <begin position="153"/>
        <end position="286"/>
    </location>
</feature>
<dbReference type="GO" id="GO:0005886">
    <property type="term" value="C:plasma membrane"/>
    <property type="evidence" value="ECO:0007669"/>
    <property type="project" value="UniProtKB-SubCell"/>
</dbReference>
<feature type="transmembrane region" description="Helical" evidence="6">
    <location>
        <begin position="32"/>
        <end position="55"/>
    </location>
</feature>
<feature type="transmembrane region" description="Helical" evidence="6">
    <location>
        <begin position="67"/>
        <end position="86"/>
    </location>
</feature>
<comment type="caution">
    <text evidence="8">The sequence shown here is derived from an EMBL/GenBank/DDBJ whole genome shotgun (WGS) entry which is preliminary data.</text>
</comment>
<evidence type="ECO:0000256" key="1">
    <source>
        <dbReference type="ARBA" id="ARBA00004651"/>
    </source>
</evidence>
<gene>
    <name evidence="8" type="ORF">D9R14_19095</name>
</gene>
<feature type="transmembrane region" description="Helical" evidence="6">
    <location>
        <begin position="126"/>
        <end position="146"/>
    </location>
</feature>
<evidence type="ECO:0000256" key="4">
    <source>
        <dbReference type="ARBA" id="ARBA00022989"/>
    </source>
</evidence>
<dbReference type="Pfam" id="PF00892">
    <property type="entry name" value="EamA"/>
    <property type="match status" value="2"/>
</dbReference>
<dbReference type="EMBL" id="RCTF01000020">
    <property type="protein sequence ID" value="RLP74170.1"/>
    <property type="molecule type" value="Genomic_DNA"/>
</dbReference>
<evidence type="ECO:0000313" key="9">
    <source>
        <dbReference type="Proteomes" id="UP000269692"/>
    </source>
</evidence>
<dbReference type="AlphaFoldDB" id="A0A3L7A2D1"/>
<dbReference type="InterPro" id="IPR050638">
    <property type="entry name" value="AA-Vitamin_Transporters"/>
</dbReference>
<dbReference type="PANTHER" id="PTHR32322:SF18">
    <property type="entry name" value="S-ADENOSYLMETHIONINE_S-ADENOSYLHOMOCYSTEINE TRANSPORTER"/>
    <property type="match status" value="1"/>
</dbReference>
<reference evidence="8 9" key="1">
    <citation type="submission" date="2018-10" db="EMBL/GenBank/DDBJ databases">
        <title>Xanthobacter tagetidis genome sequencing and assembly.</title>
        <authorList>
            <person name="Maclea K.S."/>
            <person name="Goen A.E."/>
            <person name="Fatima S.A."/>
        </authorList>
    </citation>
    <scope>NUCLEOTIDE SEQUENCE [LARGE SCALE GENOMIC DNA]</scope>
    <source>
        <strain evidence="8 9">ATCC 700314</strain>
    </source>
</reference>
<dbReference type="Proteomes" id="UP000269692">
    <property type="component" value="Unassembled WGS sequence"/>
</dbReference>
<keyword evidence="9" id="KW-1185">Reference proteome</keyword>
<feature type="transmembrane region" description="Helical" evidence="6">
    <location>
        <begin position="152"/>
        <end position="172"/>
    </location>
</feature>
<comment type="subcellular location">
    <subcellularLocation>
        <location evidence="1">Cell membrane</location>
        <topology evidence="1">Multi-pass membrane protein</topology>
    </subcellularLocation>
</comment>
<evidence type="ECO:0000256" key="3">
    <source>
        <dbReference type="ARBA" id="ARBA00022692"/>
    </source>
</evidence>
<feature type="transmembrane region" description="Helical" evidence="6">
    <location>
        <begin position="244"/>
        <end position="264"/>
    </location>
</feature>
<feature type="transmembrane region" description="Helical" evidence="6">
    <location>
        <begin position="92"/>
        <end position="114"/>
    </location>
</feature>
<feature type="transmembrane region" description="Helical" evidence="6">
    <location>
        <begin position="214"/>
        <end position="237"/>
    </location>
</feature>
<evidence type="ECO:0000256" key="2">
    <source>
        <dbReference type="ARBA" id="ARBA00022475"/>
    </source>
</evidence>
<protein>
    <submittedName>
        <fullName evidence="8">DMT family transporter</fullName>
    </submittedName>
</protein>
<keyword evidence="2" id="KW-1003">Cell membrane</keyword>
<dbReference type="InterPro" id="IPR000620">
    <property type="entry name" value="EamA_dom"/>
</dbReference>
<feature type="transmembrane region" description="Helical" evidence="6">
    <location>
        <begin position="270"/>
        <end position="287"/>
    </location>
</feature>
<dbReference type="InterPro" id="IPR037185">
    <property type="entry name" value="EmrE-like"/>
</dbReference>
<dbReference type="OrthoDB" id="7850605at2"/>
<dbReference type="SUPFAM" id="SSF103481">
    <property type="entry name" value="Multidrug resistance efflux transporter EmrE"/>
    <property type="match status" value="2"/>
</dbReference>
<evidence type="ECO:0000259" key="7">
    <source>
        <dbReference type="Pfam" id="PF00892"/>
    </source>
</evidence>
<dbReference type="RefSeq" id="WP_121624950.1">
    <property type="nucleotide sequence ID" value="NZ_JACIIW010000007.1"/>
</dbReference>
<proteinExistence type="predicted"/>
<evidence type="ECO:0000256" key="5">
    <source>
        <dbReference type="ARBA" id="ARBA00023136"/>
    </source>
</evidence>
<keyword evidence="3 6" id="KW-0812">Transmembrane</keyword>
<feature type="transmembrane region" description="Helical" evidence="6">
    <location>
        <begin position="184"/>
        <end position="202"/>
    </location>
</feature>
<dbReference type="PANTHER" id="PTHR32322">
    <property type="entry name" value="INNER MEMBRANE TRANSPORTER"/>
    <property type="match status" value="1"/>
</dbReference>
<sequence length="307" mass="31984">MDRARLWGVAFLLITAIGWALNWPTIKFLLQVWPAFFARGVAGVGAALLLGLLALSRGESLHVPRSIWPQLGLTAFTSVFAWMGFATVSLNLISVAEAALLVYSMPIWAMLLAWPLRGERPGLRALVALALAIAGVVLLLSGQHSLAGRDQMLGVGLALAAAVLFAWGTVANPKPLPLAPLAQTAWVVGVGCAPMIVLGLVFEHPQLDALTGVAAASLAYMTLVPMGLCYLTWFGALRRLPTGIATITMLLVPLLGTLSAAAILGDPFGLREGGALALTLTGVALALKGLSAPAKSRTPGAHPTEPE</sequence>
<keyword evidence="5 6" id="KW-0472">Membrane</keyword>
<keyword evidence="4 6" id="KW-1133">Transmembrane helix</keyword>
<organism evidence="8 9">
    <name type="scientific">Xanthobacter tagetidis</name>
    <dbReference type="NCBI Taxonomy" id="60216"/>
    <lineage>
        <taxon>Bacteria</taxon>
        <taxon>Pseudomonadati</taxon>
        <taxon>Pseudomonadota</taxon>
        <taxon>Alphaproteobacteria</taxon>
        <taxon>Hyphomicrobiales</taxon>
        <taxon>Xanthobacteraceae</taxon>
        <taxon>Xanthobacter</taxon>
    </lineage>
</organism>
<evidence type="ECO:0000256" key="6">
    <source>
        <dbReference type="SAM" id="Phobius"/>
    </source>
</evidence>
<feature type="domain" description="EamA" evidence="7">
    <location>
        <begin position="6"/>
        <end position="140"/>
    </location>
</feature>
<name>A0A3L7A2D1_9HYPH</name>